<dbReference type="Pfam" id="PF13700">
    <property type="entry name" value="DUF4158"/>
    <property type="match status" value="1"/>
</dbReference>
<proteinExistence type="predicted"/>
<evidence type="ECO:0000259" key="1">
    <source>
        <dbReference type="Pfam" id="PF13700"/>
    </source>
</evidence>
<comment type="caution">
    <text evidence="2">The sequence shown here is derived from an EMBL/GenBank/DDBJ whole genome shotgun (WGS) entry which is preliminary data.</text>
</comment>
<protein>
    <submittedName>
        <fullName evidence="2">DUF4158 domain-containing protein</fullName>
    </submittedName>
</protein>
<sequence length="90" mass="10096">MARRELLTDDERGRLFGIPEGESELIRHYTLSPAEFDLAADRRGSRNRLGFAVQLCLLRYPGFGLRAGDAVPDALLTYLAHQGAPWAFLH</sequence>
<organism evidence="2 3">
    <name type="scientific">Bosea massiliensis</name>
    <dbReference type="NCBI Taxonomy" id="151419"/>
    <lineage>
        <taxon>Bacteria</taxon>
        <taxon>Pseudomonadati</taxon>
        <taxon>Pseudomonadota</taxon>
        <taxon>Alphaproteobacteria</taxon>
        <taxon>Hyphomicrobiales</taxon>
        <taxon>Boseaceae</taxon>
        <taxon>Bosea</taxon>
    </lineage>
</organism>
<name>A0ABW0PAP4_9HYPH</name>
<dbReference type="EMBL" id="JBHSLU010000100">
    <property type="protein sequence ID" value="MFC5508582.1"/>
    <property type="molecule type" value="Genomic_DNA"/>
</dbReference>
<dbReference type="Proteomes" id="UP001596060">
    <property type="component" value="Unassembled WGS sequence"/>
</dbReference>
<dbReference type="InterPro" id="IPR025296">
    <property type="entry name" value="DUF4158"/>
</dbReference>
<reference evidence="3" key="1">
    <citation type="journal article" date="2019" name="Int. J. Syst. Evol. Microbiol.">
        <title>The Global Catalogue of Microorganisms (GCM) 10K type strain sequencing project: providing services to taxonomists for standard genome sequencing and annotation.</title>
        <authorList>
            <consortium name="The Broad Institute Genomics Platform"/>
            <consortium name="The Broad Institute Genome Sequencing Center for Infectious Disease"/>
            <person name="Wu L."/>
            <person name="Ma J."/>
        </authorList>
    </citation>
    <scope>NUCLEOTIDE SEQUENCE [LARGE SCALE GENOMIC DNA]</scope>
    <source>
        <strain evidence="3">CCUG 43117</strain>
    </source>
</reference>
<evidence type="ECO:0000313" key="2">
    <source>
        <dbReference type="EMBL" id="MFC5508582.1"/>
    </source>
</evidence>
<keyword evidence="3" id="KW-1185">Reference proteome</keyword>
<evidence type="ECO:0000313" key="3">
    <source>
        <dbReference type="Proteomes" id="UP001596060"/>
    </source>
</evidence>
<gene>
    <name evidence="2" type="ORF">ACFPN9_25410</name>
</gene>
<accession>A0ABW0PAP4</accession>
<feature type="domain" description="DUF4158" evidence="1">
    <location>
        <begin position="6"/>
        <end position="82"/>
    </location>
</feature>